<dbReference type="PRINTS" id="PR00724">
    <property type="entry name" value="CRBOXYPTASEC"/>
</dbReference>
<keyword evidence="9" id="KW-0645">Protease</keyword>
<feature type="signal peptide" evidence="9">
    <location>
        <begin position="1"/>
        <end position="19"/>
    </location>
</feature>
<keyword evidence="4 9" id="KW-0121">Carboxypeptidase</keyword>
<organism evidence="10 11">
    <name type="scientific">Asparagus officinalis</name>
    <name type="common">Garden asparagus</name>
    <dbReference type="NCBI Taxonomy" id="4686"/>
    <lineage>
        <taxon>Eukaryota</taxon>
        <taxon>Viridiplantae</taxon>
        <taxon>Streptophyta</taxon>
        <taxon>Embryophyta</taxon>
        <taxon>Tracheophyta</taxon>
        <taxon>Spermatophyta</taxon>
        <taxon>Magnoliopsida</taxon>
        <taxon>Liliopsida</taxon>
        <taxon>Asparagales</taxon>
        <taxon>Asparagaceae</taxon>
        <taxon>Asparagoideae</taxon>
        <taxon>Asparagus</taxon>
    </lineage>
</organism>
<dbReference type="Gene3D" id="3.40.50.11320">
    <property type="match status" value="1"/>
</dbReference>
<dbReference type="Gene3D" id="3.40.50.1820">
    <property type="entry name" value="alpha/beta hydrolase"/>
    <property type="match status" value="1"/>
</dbReference>
<proteinExistence type="inferred from homology"/>
<evidence type="ECO:0000256" key="9">
    <source>
        <dbReference type="RuleBase" id="RU361156"/>
    </source>
</evidence>
<dbReference type="GO" id="GO:0006508">
    <property type="term" value="P:proteolysis"/>
    <property type="evidence" value="ECO:0007669"/>
    <property type="project" value="UniProtKB-KW"/>
</dbReference>
<evidence type="ECO:0000256" key="5">
    <source>
        <dbReference type="ARBA" id="ARBA00022729"/>
    </source>
</evidence>
<dbReference type="OrthoDB" id="443318at2759"/>
<evidence type="ECO:0000256" key="1">
    <source>
        <dbReference type="ARBA" id="ARBA00004613"/>
    </source>
</evidence>
<dbReference type="Gene3D" id="6.10.250.940">
    <property type="match status" value="1"/>
</dbReference>
<dbReference type="EC" id="3.4.16.-" evidence="9"/>
<name>A0A5P1EVF5_ASPOF</name>
<dbReference type="PANTHER" id="PTHR11802">
    <property type="entry name" value="SERINE PROTEASE FAMILY S10 SERINE CARBOXYPEPTIDASE"/>
    <property type="match status" value="1"/>
</dbReference>
<dbReference type="PROSITE" id="PS00131">
    <property type="entry name" value="CARBOXYPEPT_SER_SER"/>
    <property type="match status" value="1"/>
</dbReference>
<dbReference type="GO" id="GO:0005773">
    <property type="term" value="C:vacuole"/>
    <property type="evidence" value="ECO:0007669"/>
    <property type="project" value="TreeGrafter"/>
</dbReference>
<keyword evidence="11" id="KW-1185">Reference proteome</keyword>
<evidence type="ECO:0000313" key="10">
    <source>
        <dbReference type="EMBL" id="ONK69543.1"/>
    </source>
</evidence>
<dbReference type="PANTHER" id="PTHR11802:SF132">
    <property type="entry name" value="SERINE CARBOXYPEPTIDASE-LIKE 36-RELATED"/>
    <property type="match status" value="1"/>
</dbReference>
<dbReference type="InterPro" id="IPR001563">
    <property type="entry name" value="Peptidase_S10"/>
</dbReference>
<evidence type="ECO:0000256" key="3">
    <source>
        <dbReference type="ARBA" id="ARBA00022525"/>
    </source>
</evidence>
<dbReference type="FunFam" id="3.40.50.11320:FF:000002">
    <property type="entry name" value="Carboxypeptidase"/>
    <property type="match status" value="1"/>
</dbReference>
<keyword evidence="8" id="KW-0325">Glycoprotein</keyword>
<keyword evidence="6 9" id="KW-0378">Hydrolase</keyword>
<dbReference type="InterPro" id="IPR033124">
    <property type="entry name" value="Ser_caboxypep_his_AS"/>
</dbReference>
<comment type="similarity">
    <text evidence="2 9">Belongs to the peptidase S10 family.</text>
</comment>
<protein>
    <recommendedName>
        <fullName evidence="9">Carboxypeptidase</fullName>
        <ecNumber evidence="9">3.4.16.-</ecNumber>
    </recommendedName>
</protein>
<gene>
    <name evidence="10" type="ORF">A4U43_C05F24080</name>
</gene>
<dbReference type="FunFam" id="3.40.50.12670:FF:000002">
    <property type="entry name" value="Carboxypeptidase"/>
    <property type="match status" value="1"/>
</dbReference>
<dbReference type="Pfam" id="PF00450">
    <property type="entry name" value="Peptidase_S10"/>
    <property type="match status" value="1"/>
</dbReference>
<evidence type="ECO:0000256" key="8">
    <source>
        <dbReference type="ARBA" id="ARBA00023180"/>
    </source>
</evidence>
<dbReference type="Proteomes" id="UP000243459">
    <property type="component" value="Chromosome 5"/>
</dbReference>
<dbReference type="GO" id="GO:0005576">
    <property type="term" value="C:extracellular region"/>
    <property type="evidence" value="ECO:0007669"/>
    <property type="project" value="UniProtKB-SubCell"/>
</dbReference>
<evidence type="ECO:0000256" key="6">
    <source>
        <dbReference type="ARBA" id="ARBA00022801"/>
    </source>
</evidence>
<dbReference type="Gramene" id="ONK69543">
    <property type="protein sequence ID" value="ONK69543"/>
    <property type="gene ID" value="A4U43_C05F24080"/>
</dbReference>
<evidence type="ECO:0000256" key="2">
    <source>
        <dbReference type="ARBA" id="ARBA00009431"/>
    </source>
</evidence>
<dbReference type="AlphaFoldDB" id="A0A5P1EVF5"/>
<keyword evidence="5 9" id="KW-0732">Signal</keyword>
<accession>A0A5P1EVF5</accession>
<evidence type="ECO:0000313" key="11">
    <source>
        <dbReference type="Proteomes" id="UP000243459"/>
    </source>
</evidence>
<evidence type="ECO:0000256" key="7">
    <source>
        <dbReference type="ARBA" id="ARBA00023157"/>
    </source>
</evidence>
<dbReference type="InterPro" id="IPR018202">
    <property type="entry name" value="Ser_caboxypep_ser_AS"/>
</dbReference>
<dbReference type="PROSITE" id="PS00560">
    <property type="entry name" value="CARBOXYPEPT_SER_HIS"/>
    <property type="match status" value="1"/>
</dbReference>
<dbReference type="InterPro" id="IPR029058">
    <property type="entry name" value="AB_hydrolase_fold"/>
</dbReference>
<dbReference type="EMBL" id="CM007385">
    <property type="protein sequence ID" value="ONK69543.1"/>
    <property type="molecule type" value="Genomic_DNA"/>
</dbReference>
<evidence type="ECO:0000256" key="4">
    <source>
        <dbReference type="ARBA" id="ARBA00022645"/>
    </source>
</evidence>
<keyword evidence="7" id="KW-1015">Disulfide bond</keyword>
<dbReference type="OMA" id="EMADQFV"/>
<feature type="chain" id="PRO_5024457857" description="Carboxypeptidase" evidence="9">
    <location>
        <begin position="20"/>
        <end position="485"/>
    </location>
</feature>
<sequence length="485" mass="53730">MKIVFLALLLFFALQHANCSYNEADRLRELMKSQPLIQSIRNQAWKLLNSKKAPIYVGPQDGMMEADKIDSLPGQPQVKFDQYAGYVTVDLSAGRALFYYFVESPENASSKPLLLWLNGGPGCSSLGAGAMTELGPFRVNSDGKTLYTNEYSWNNVANVIFLESPAGVGFSYSNTSSDYKLSGDKRSADDSYSFILNWLERFPQYKARDFYISGESYGGHYIPELASTILANNQNTNNTVINLKGVAIGNAYIDGNINTKGMYNYYWTHALISDEAYGDIQSKCTFANQNYTINCKNALRSASAEVGHIDDYDIYAPLCHNPSQSTGFSSVKEYDPCAGYYVDAYLNLPEVQKAFHANITKLPYPWSVCSSFIGFGSIWIDSPATVLPTIKDLITSGLRVWLYSGDQDSVCPVSSTRDLISILDLDIESSWRPWHVDDEVGGYAVGYKGLTFTTVRGAGHMVPSFQPKRALTMITSFLLGLLPPV</sequence>
<dbReference type="FunFam" id="3.40.50.1820:FF:000030">
    <property type="entry name" value="Carboxypeptidase"/>
    <property type="match status" value="1"/>
</dbReference>
<dbReference type="SUPFAM" id="SSF53474">
    <property type="entry name" value="alpha/beta-Hydrolases"/>
    <property type="match status" value="1"/>
</dbReference>
<reference evidence="11" key="1">
    <citation type="journal article" date="2017" name="Nat. Commun.">
        <title>The asparagus genome sheds light on the origin and evolution of a young Y chromosome.</title>
        <authorList>
            <person name="Harkess A."/>
            <person name="Zhou J."/>
            <person name="Xu C."/>
            <person name="Bowers J.E."/>
            <person name="Van der Hulst R."/>
            <person name="Ayyampalayam S."/>
            <person name="Mercati F."/>
            <person name="Riccardi P."/>
            <person name="McKain M.R."/>
            <person name="Kakrana A."/>
            <person name="Tang H."/>
            <person name="Ray J."/>
            <person name="Groenendijk J."/>
            <person name="Arikit S."/>
            <person name="Mathioni S.M."/>
            <person name="Nakano M."/>
            <person name="Shan H."/>
            <person name="Telgmann-Rauber A."/>
            <person name="Kanno A."/>
            <person name="Yue Z."/>
            <person name="Chen H."/>
            <person name="Li W."/>
            <person name="Chen Y."/>
            <person name="Xu X."/>
            <person name="Zhang Y."/>
            <person name="Luo S."/>
            <person name="Chen H."/>
            <person name="Gao J."/>
            <person name="Mao Z."/>
            <person name="Pires J.C."/>
            <person name="Luo M."/>
            <person name="Kudrna D."/>
            <person name="Wing R.A."/>
            <person name="Meyers B.C."/>
            <person name="Yi K."/>
            <person name="Kong H."/>
            <person name="Lavrijsen P."/>
            <person name="Sunseri F."/>
            <person name="Falavigna A."/>
            <person name="Ye Y."/>
            <person name="Leebens-Mack J.H."/>
            <person name="Chen G."/>
        </authorList>
    </citation>
    <scope>NUCLEOTIDE SEQUENCE [LARGE SCALE GENOMIC DNA]</scope>
    <source>
        <strain evidence="11">cv. DH0086</strain>
    </source>
</reference>
<comment type="subcellular location">
    <subcellularLocation>
        <location evidence="1">Secreted</location>
    </subcellularLocation>
</comment>
<keyword evidence="3" id="KW-0964">Secreted</keyword>
<dbReference type="GO" id="GO:0004185">
    <property type="term" value="F:serine-type carboxypeptidase activity"/>
    <property type="evidence" value="ECO:0007669"/>
    <property type="project" value="UniProtKB-UniRule"/>
</dbReference>